<evidence type="ECO:0000256" key="2">
    <source>
        <dbReference type="ARBA" id="ARBA00022448"/>
    </source>
</evidence>
<dbReference type="SUPFAM" id="SSF52540">
    <property type="entry name" value="P-loop containing nucleoside triphosphate hydrolases"/>
    <property type="match status" value="2"/>
</dbReference>
<dbReference type="Pfam" id="PF08352">
    <property type="entry name" value="oligo_HPY"/>
    <property type="match status" value="2"/>
</dbReference>
<dbReference type="InterPro" id="IPR050319">
    <property type="entry name" value="ABC_transp_ATP-bind"/>
</dbReference>
<keyword evidence="3" id="KW-0547">Nucleotide-binding</keyword>
<dbReference type="PATRIC" id="fig|281456.6.peg.209"/>
<reference evidence="7" key="1">
    <citation type="submission" date="2015-07" db="EMBL/GenBank/DDBJ databases">
        <title>Complete Genome of Thermincola ferriacetica strain Z-0001T.</title>
        <authorList>
            <person name="Lusk B."/>
            <person name="Badalamenti J.P."/>
            <person name="Parameswaran P."/>
            <person name="Bond D.R."/>
            <person name="Torres C.I."/>
        </authorList>
    </citation>
    <scope>NUCLEOTIDE SEQUENCE [LARGE SCALE GENOMIC DNA]</scope>
    <source>
        <strain evidence="7">Z-0001</strain>
    </source>
</reference>
<feature type="domain" description="ABC transporter" evidence="5">
    <location>
        <begin position="2"/>
        <end position="241"/>
    </location>
</feature>
<organism evidence="6 7">
    <name type="scientific">Thermincola ferriacetica</name>
    <dbReference type="NCBI Taxonomy" id="281456"/>
    <lineage>
        <taxon>Bacteria</taxon>
        <taxon>Bacillati</taxon>
        <taxon>Bacillota</taxon>
        <taxon>Clostridia</taxon>
        <taxon>Eubacteriales</taxon>
        <taxon>Thermincolaceae</taxon>
        <taxon>Thermincola</taxon>
    </lineage>
</organism>
<dbReference type="RefSeq" id="WP_052216488.1">
    <property type="nucleotide sequence ID" value="NZ_LGTE01000001.1"/>
</dbReference>
<dbReference type="InterPro" id="IPR003593">
    <property type="entry name" value="AAA+_ATPase"/>
</dbReference>
<dbReference type="GO" id="GO:0005524">
    <property type="term" value="F:ATP binding"/>
    <property type="evidence" value="ECO:0007669"/>
    <property type="project" value="UniProtKB-KW"/>
</dbReference>
<evidence type="ECO:0000313" key="6">
    <source>
        <dbReference type="EMBL" id="KNZ71125.1"/>
    </source>
</evidence>
<protein>
    <submittedName>
        <fullName evidence="6">Oligopeptide/dipeptide ABC transporter ATPase</fullName>
    </submittedName>
</protein>
<evidence type="ECO:0000256" key="1">
    <source>
        <dbReference type="ARBA" id="ARBA00005417"/>
    </source>
</evidence>
<dbReference type="SMART" id="SM00382">
    <property type="entry name" value="AAA"/>
    <property type="match status" value="2"/>
</dbReference>
<evidence type="ECO:0000259" key="5">
    <source>
        <dbReference type="PROSITE" id="PS50893"/>
    </source>
</evidence>
<evidence type="ECO:0000313" key="7">
    <source>
        <dbReference type="Proteomes" id="UP000037175"/>
    </source>
</evidence>
<keyword evidence="7" id="KW-1185">Reference proteome</keyword>
<evidence type="ECO:0000256" key="3">
    <source>
        <dbReference type="ARBA" id="ARBA00022741"/>
    </source>
</evidence>
<feature type="domain" description="ABC transporter" evidence="5">
    <location>
        <begin position="306"/>
        <end position="543"/>
    </location>
</feature>
<dbReference type="CDD" id="cd03257">
    <property type="entry name" value="ABC_NikE_OppD_transporters"/>
    <property type="match status" value="2"/>
</dbReference>
<dbReference type="NCBIfam" id="TIGR01727">
    <property type="entry name" value="oligo_HPY"/>
    <property type="match status" value="1"/>
</dbReference>
<gene>
    <name evidence="6" type="ORF">Tfer_0201</name>
</gene>
<dbReference type="Proteomes" id="UP000037175">
    <property type="component" value="Unassembled WGS sequence"/>
</dbReference>
<dbReference type="InterPro" id="IPR017871">
    <property type="entry name" value="ABC_transporter-like_CS"/>
</dbReference>
<dbReference type="PROSITE" id="PS50893">
    <property type="entry name" value="ABC_TRANSPORTER_2"/>
    <property type="match status" value="2"/>
</dbReference>
<dbReference type="NCBIfam" id="NF007739">
    <property type="entry name" value="PRK10419.1"/>
    <property type="match status" value="2"/>
</dbReference>
<keyword evidence="4" id="KW-0067">ATP-binding</keyword>
<dbReference type="NCBIfam" id="NF008453">
    <property type="entry name" value="PRK11308.1"/>
    <property type="match status" value="2"/>
</dbReference>
<dbReference type="Pfam" id="PF00005">
    <property type="entry name" value="ABC_tran"/>
    <property type="match status" value="2"/>
</dbReference>
<accession>A0A0L6W6H9</accession>
<dbReference type="PANTHER" id="PTHR43776">
    <property type="entry name" value="TRANSPORT ATP-BINDING PROTEIN"/>
    <property type="match status" value="1"/>
</dbReference>
<dbReference type="InterPro" id="IPR027417">
    <property type="entry name" value="P-loop_NTPase"/>
</dbReference>
<dbReference type="GO" id="GO:0015833">
    <property type="term" value="P:peptide transport"/>
    <property type="evidence" value="ECO:0007669"/>
    <property type="project" value="InterPro"/>
</dbReference>
<proteinExistence type="inferred from homology"/>
<evidence type="ECO:0000256" key="4">
    <source>
        <dbReference type="ARBA" id="ARBA00022840"/>
    </source>
</evidence>
<comment type="similarity">
    <text evidence="1">Belongs to the ABC transporter superfamily.</text>
</comment>
<dbReference type="InterPro" id="IPR013563">
    <property type="entry name" value="Oligopep_ABC_C"/>
</dbReference>
<dbReference type="PROSITE" id="PS00211">
    <property type="entry name" value="ABC_TRANSPORTER_1"/>
    <property type="match status" value="2"/>
</dbReference>
<keyword evidence="2" id="KW-0813">Transport</keyword>
<dbReference type="InterPro" id="IPR003439">
    <property type="entry name" value="ABC_transporter-like_ATP-bd"/>
</dbReference>
<dbReference type="PANTHER" id="PTHR43776:SF7">
    <property type="entry name" value="D,D-DIPEPTIDE TRANSPORT ATP-BINDING PROTEIN DDPF-RELATED"/>
    <property type="match status" value="1"/>
</dbReference>
<dbReference type="GO" id="GO:0055085">
    <property type="term" value="P:transmembrane transport"/>
    <property type="evidence" value="ECO:0007669"/>
    <property type="project" value="UniProtKB-ARBA"/>
</dbReference>
<sequence>MLEIRNLSVSFGQTRVLNNINLTLTRGECLALIGESGTGKTTLGRSIIGLGDGECTGEILYRGRNLLGLTEREMSEIRWNQIAMVFQNVENALNPLYTILDQVMEPMVEHGLYTRPEAKIRAGELLKKVGISPDFHFFYPHQLSGGQKQRALIAMALANDPELLIMDEPTSALDPITKAEIIKLLQQIGRQHTMLVITHDFSTAATLAQKTAVLYGGRIVELGPTGLILSSPKHPYTRGLLRAYPNMTTTKDLQGIPGRLSRPNRGCPFAPRCTQSMPACSQTCPELIENGGRMVACHLGGIVPLLEVKNVGKSFGRLRAVEKINFTLYEGETVALVGESGSGKTTLARIITGSSEPSEGLIFLNGRPVERRGKDFYRQVQMIYQNPAESISHRQTVLEAVSEPLEIHEVGDRMERREKVKRVLEEVELPATEEFLLTYPHHLSGGEAQRVAIARALILAPKLLIADEPTSALDPSVQAKILKLLLNLQEKKGLSLLFITHDIALARKVSDRIIVLREGRVVEEGPSHRVTSMPKHPYTRSLLAAAPSLDVKGMVCFAV</sequence>
<comment type="caution">
    <text evidence="6">The sequence shown here is derived from an EMBL/GenBank/DDBJ whole genome shotgun (WGS) entry which is preliminary data.</text>
</comment>
<dbReference type="EMBL" id="LGTE01000001">
    <property type="protein sequence ID" value="KNZ71125.1"/>
    <property type="molecule type" value="Genomic_DNA"/>
</dbReference>
<name>A0A0L6W6H9_9FIRM</name>
<dbReference type="AlphaFoldDB" id="A0A0L6W6H9"/>
<dbReference type="GO" id="GO:0016887">
    <property type="term" value="F:ATP hydrolysis activity"/>
    <property type="evidence" value="ECO:0007669"/>
    <property type="project" value="InterPro"/>
</dbReference>
<dbReference type="Gene3D" id="3.40.50.300">
    <property type="entry name" value="P-loop containing nucleotide triphosphate hydrolases"/>
    <property type="match status" value="2"/>
</dbReference>